<comment type="similarity">
    <text evidence="1">Belongs to the ribonucleoside diphosphate reductase large chain family.</text>
</comment>
<dbReference type="InterPro" id="IPR039718">
    <property type="entry name" value="Rrm1"/>
</dbReference>
<dbReference type="GO" id="GO:0009263">
    <property type="term" value="P:deoxyribonucleotide biosynthetic process"/>
    <property type="evidence" value="ECO:0007669"/>
    <property type="project" value="InterPro"/>
</dbReference>
<proteinExistence type="inferred from homology"/>
<dbReference type="SUPFAM" id="SSF48168">
    <property type="entry name" value="R1 subunit of ribonucleotide reductase, N-terminal domain"/>
    <property type="match status" value="1"/>
</dbReference>
<dbReference type="GO" id="GO:0005524">
    <property type="term" value="F:ATP binding"/>
    <property type="evidence" value="ECO:0007669"/>
    <property type="project" value="InterPro"/>
</dbReference>
<dbReference type="EC" id="1.17.4.1" evidence="2"/>
<dbReference type="PANTHER" id="PTHR11573:SF6">
    <property type="entry name" value="RIBONUCLEOSIDE-DIPHOSPHATE REDUCTASE LARGE SUBUNIT"/>
    <property type="match status" value="1"/>
</dbReference>
<sequence>MTTTMTTIPPEESIFYSWASSLREEMLSRIPEGTTSVEDVYAVLIEFLTSRSYLVKEYDNMACRLSMELHESKTVSSYVETVQRIQENRDVSGIERPLLHPDFFQFIMENADRMEAVFQKVMKETEPFPMTYFGWKTLYRSYLIGTHQGIMERPDHMWFRVALFLHRDDWERTQRSFEMLRKGEFIHATPTLFHAGLIHSQLASCFLVGTEDSVTGIFKTVGDAAMISKFAGGIGIHISNIRGKNSYIYGTNGRSNGILPMMRVYNDTSRYIDQCFDGTTPVVTSRGVIPIGEVRPMEDNVLTANGTFKRVNRKIVHLVDKDMVNVQVRTPWKETVSCVMTRHHDMMWQRMGMNGDREFVPLEKAGFGDQPVYIPIEPRDLAWSEEDCFALGFLCNRLQPGGECMKYTLQYTGNRKMDSIVANYILNSVLDEAVLMGADAQTIVLDLNRITRTTTPLPLDFSRLGQISNEVLMAPLSKLRKYYEGFCAGKPIGAVLDPTSPKLRLVQYRLGCGGEDAEVRAQVLSLNTIPSSTIAPAVIMAEAEANNQNVDPKPPAVAPLSPSASETLPMRRMLYDLEIEGPQKNYQTLVGLAHNGGGKRKGAFAMYIEPWHSDILDFVMARRSTGSEEERTRDLFLGLWVPDEFMRRVEADEDWFLMTDNESPGLSEVWGPAFEALYKQYIESGKYVRKMKARELWNEILRSQMETGTPYMLYKDACNRCSNQQNLGTIKSSNLCTEIIEYSDAKEYAVCNLASIALPCCLVERAVTTTAPFWIVGKKGCFYCTLLRSLLDEKKIEYEYWDVDSTGELSEEKRARLTGKKTYPIVYLEEEFLSGGFMEVWERYLKPEMDLEKLGSIVETLVENLNLVIDKNAYPLEECRRSNLRHRPIGIGVQGLADVFMARLEAYDSESAKELNRKIFETIYYRALKKSNELAIRDGAYASFQGSPLSKGKLHFENFSTLDTTKHLSPEYDWEALRKSIKDKGTRNSLMVAPMPTASTSQILGNTESFEPLTSNFYVRRTLAGEFVVMNKHLRHFLELGGAYTDENRHIMMIQKGSVQNTPLPKTIREVFRTVWEIPQKNMVAMAADRQMFIDQSQSFNVYLAKPDREVLTKILFYGWKKELKTGCYYLRSRSAISSQNFNTEVSQSSSSSSSIEEECTSCSS</sequence>
<feature type="domain" description="Ribonucleotide reductase large subunit C-terminal" evidence="7">
    <location>
        <begin position="846"/>
        <end position="1130"/>
    </location>
</feature>
<dbReference type="Pfam" id="PF02867">
    <property type="entry name" value="Ribonuc_red_lgC"/>
    <property type="match status" value="3"/>
</dbReference>
<evidence type="ECO:0000313" key="8">
    <source>
        <dbReference type="EMBL" id="QHU11896.1"/>
    </source>
</evidence>
<accession>A0A6C0K487</accession>
<dbReference type="InterPro" id="IPR008926">
    <property type="entry name" value="RNR_R1-su_N"/>
</dbReference>
<feature type="region of interest" description="Disordered" evidence="4">
    <location>
        <begin position="1146"/>
        <end position="1165"/>
    </location>
</feature>
<dbReference type="CDD" id="cd02066">
    <property type="entry name" value="GRX_family"/>
    <property type="match status" value="1"/>
</dbReference>
<dbReference type="InterPro" id="IPR013509">
    <property type="entry name" value="RNR_lsu_N"/>
</dbReference>
<dbReference type="SUPFAM" id="SSF51294">
    <property type="entry name" value="Hedgehog/intein (Hint) domain"/>
    <property type="match status" value="1"/>
</dbReference>
<feature type="domain" description="Glutaredoxin" evidence="6">
    <location>
        <begin position="776"/>
        <end position="832"/>
    </location>
</feature>
<protein>
    <recommendedName>
        <fullName evidence="2">ribonucleoside-diphosphate reductase</fullName>
        <ecNumber evidence="2">1.17.4.1</ecNumber>
    </recommendedName>
</protein>
<dbReference type="AlphaFoldDB" id="A0A6C0K487"/>
<dbReference type="Gene3D" id="3.20.70.20">
    <property type="match status" value="2"/>
</dbReference>
<evidence type="ECO:0000256" key="3">
    <source>
        <dbReference type="ARBA" id="ARBA00023002"/>
    </source>
</evidence>
<dbReference type="InterPro" id="IPR036844">
    <property type="entry name" value="Hint_dom_sf"/>
</dbReference>
<dbReference type="EMBL" id="MN740792">
    <property type="protein sequence ID" value="QHU11896.1"/>
    <property type="molecule type" value="Genomic_DNA"/>
</dbReference>
<dbReference type="InterPro" id="IPR013346">
    <property type="entry name" value="NrdE_NrdA_C"/>
</dbReference>
<dbReference type="InterPro" id="IPR002109">
    <property type="entry name" value="Glutaredoxin"/>
</dbReference>
<dbReference type="Pfam" id="PF00462">
    <property type="entry name" value="Glutaredoxin"/>
    <property type="match status" value="1"/>
</dbReference>
<keyword evidence="3" id="KW-0560">Oxidoreductase</keyword>
<dbReference type="PROSITE" id="PS51354">
    <property type="entry name" value="GLUTAREDOXIN_2"/>
    <property type="match status" value="1"/>
</dbReference>
<feature type="domain" description="Ribonucleotide reductase large subunit C-terminal" evidence="7">
    <location>
        <begin position="591"/>
        <end position="762"/>
    </location>
</feature>
<dbReference type="Pfam" id="PF00317">
    <property type="entry name" value="Ribonuc_red_lgN"/>
    <property type="match status" value="1"/>
</dbReference>
<dbReference type="GO" id="GO:0005971">
    <property type="term" value="C:ribonucleoside-diphosphate reductase complex"/>
    <property type="evidence" value="ECO:0007669"/>
    <property type="project" value="TreeGrafter"/>
</dbReference>
<evidence type="ECO:0000256" key="2">
    <source>
        <dbReference type="ARBA" id="ARBA00012274"/>
    </source>
</evidence>
<evidence type="ECO:0000259" key="5">
    <source>
        <dbReference type="Pfam" id="PF00317"/>
    </source>
</evidence>
<feature type="domain" description="Ribonucleotide reductase large subunit N-terminal" evidence="5">
    <location>
        <begin position="131"/>
        <end position="197"/>
    </location>
</feature>
<evidence type="ECO:0000259" key="6">
    <source>
        <dbReference type="Pfam" id="PF00462"/>
    </source>
</evidence>
<dbReference type="UniPathway" id="UPA00326"/>
<dbReference type="SUPFAM" id="SSF52833">
    <property type="entry name" value="Thioredoxin-like"/>
    <property type="match status" value="1"/>
</dbReference>
<name>A0A6C0K487_9ZZZZ</name>
<feature type="domain" description="Ribonucleotide reductase large subunit C-terminal" evidence="7">
    <location>
        <begin position="203"/>
        <end position="274"/>
    </location>
</feature>
<reference evidence="8" key="1">
    <citation type="journal article" date="2020" name="Nature">
        <title>Giant virus diversity and host interactions through global metagenomics.</title>
        <authorList>
            <person name="Schulz F."/>
            <person name="Roux S."/>
            <person name="Paez-Espino D."/>
            <person name="Jungbluth S."/>
            <person name="Walsh D.A."/>
            <person name="Denef V.J."/>
            <person name="McMahon K.D."/>
            <person name="Konstantinidis K.T."/>
            <person name="Eloe-Fadrosh E.A."/>
            <person name="Kyrpides N.C."/>
            <person name="Woyke T."/>
        </authorList>
    </citation>
    <scope>NUCLEOTIDE SEQUENCE</scope>
    <source>
        <strain evidence="8">GVMAG-S-1101169-75</strain>
    </source>
</reference>
<organism evidence="8">
    <name type="scientific">viral metagenome</name>
    <dbReference type="NCBI Taxonomy" id="1070528"/>
    <lineage>
        <taxon>unclassified sequences</taxon>
        <taxon>metagenomes</taxon>
        <taxon>organismal metagenomes</taxon>
    </lineage>
</organism>
<evidence type="ECO:0000256" key="4">
    <source>
        <dbReference type="SAM" id="MobiDB-lite"/>
    </source>
</evidence>
<dbReference type="InterPro" id="IPR036249">
    <property type="entry name" value="Thioredoxin-like_sf"/>
</dbReference>
<dbReference type="PRINTS" id="PR01183">
    <property type="entry name" value="RIBORDTASEM1"/>
</dbReference>
<dbReference type="GO" id="GO:0004748">
    <property type="term" value="F:ribonucleoside-diphosphate reductase activity, thioredoxin disulfide as acceptor"/>
    <property type="evidence" value="ECO:0007669"/>
    <property type="project" value="UniProtKB-EC"/>
</dbReference>
<dbReference type="SUPFAM" id="SSF51998">
    <property type="entry name" value="PFL-like glycyl radical enzymes"/>
    <property type="match status" value="1"/>
</dbReference>
<dbReference type="InterPro" id="IPR000788">
    <property type="entry name" value="RNR_lg_C"/>
</dbReference>
<evidence type="ECO:0000259" key="7">
    <source>
        <dbReference type="Pfam" id="PF02867"/>
    </source>
</evidence>
<feature type="compositionally biased region" description="Acidic residues" evidence="4">
    <location>
        <begin position="1156"/>
        <end position="1165"/>
    </location>
</feature>
<dbReference type="PANTHER" id="PTHR11573">
    <property type="entry name" value="RIBONUCLEOSIDE-DIPHOSPHATE REDUCTASE LARGE CHAIN"/>
    <property type="match status" value="1"/>
</dbReference>
<evidence type="ECO:0000256" key="1">
    <source>
        <dbReference type="ARBA" id="ARBA00010406"/>
    </source>
</evidence>
<dbReference type="NCBIfam" id="TIGR02506">
    <property type="entry name" value="NrdE_NrdA"/>
    <property type="match status" value="1"/>
</dbReference>
<dbReference type="Gene3D" id="3.40.30.10">
    <property type="entry name" value="Glutaredoxin"/>
    <property type="match status" value="1"/>
</dbReference>
<feature type="compositionally biased region" description="Low complexity" evidence="4">
    <location>
        <begin position="1146"/>
        <end position="1155"/>
    </location>
</feature>